<dbReference type="InterPro" id="IPR001173">
    <property type="entry name" value="Glyco_trans_2-like"/>
</dbReference>
<proteinExistence type="predicted"/>
<name>A0A5N0TD38_9MICO</name>
<dbReference type="RefSeq" id="WP_150893613.1">
    <property type="nucleotide sequence ID" value="NZ_VYUY01000013.1"/>
</dbReference>
<accession>A0A5N0TD38</accession>
<dbReference type="AlphaFoldDB" id="A0A5N0TD38"/>
<dbReference type="InterPro" id="IPR029044">
    <property type="entry name" value="Nucleotide-diphossugar_trans"/>
</dbReference>
<evidence type="ECO:0000259" key="1">
    <source>
        <dbReference type="Pfam" id="PF00535"/>
    </source>
</evidence>
<dbReference type="CDD" id="cd00761">
    <property type="entry name" value="Glyco_tranf_GTA_type"/>
    <property type="match status" value="1"/>
</dbReference>
<organism evidence="2 3">
    <name type="scientific">Microbacterium caowuchunii</name>
    <dbReference type="NCBI Taxonomy" id="2614638"/>
    <lineage>
        <taxon>Bacteria</taxon>
        <taxon>Bacillati</taxon>
        <taxon>Actinomycetota</taxon>
        <taxon>Actinomycetes</taxon>
        <taxon>Micrococcales</taxon>
        <taxon>Microbacteriaceae</taxon>
        <taxon>Microbacterium</taxon>
    </lineage>
</organism>
<dbReference type="SUPFAM" id="SSF53448">
    <property type="entry name" value="Nucleotide-diphospho-sugar transferases"/>
    <property type="match status" value="1"/>
</dbReference>
<feature type="domain" description="Glycosyltransferase 2-like" evidence="1">
    <location>
        <begin position="20"/>
        <end position="132"/>
    </location>
</feature>
<dbReference type="InterPro" id="IPR050834">
    <property type="entry name" value="Glycosyltransf_2"/>
</dbReference>
<dbReference type="Gene3D" id="3.90.550.10">
    <property type="entry name" value="Spore Coat Polysaccharide Biosynthesis Protein SpsA, Chain A"/>
    <property type="match status" value="1"/>
</dbReference>
<dbReference type="GO" id="GO:0016740">
    <property type="term" value="F:transferase activity"/>
    <property type="evidence" value="ECO:0007669"/>
    <property type="project" value="UniProtKB-KW"/>
</dbReference>
<gene>
    <name evidence="2" type="ORF">F6B40_10045</name>
</gene>
<evidence type="ECO:0000313" key="2">
    <source>
        <dbReference type="EMBL" id="KAA9132915.1"/>
    </source>
</evidence>
<reference evidence="3" key="1">
    <citation type="submission" date="2019-09" db="EMBL/GenBank/DDBJ databases">
        <title>Mumia zhuanghuii sp. nov. isolated from the intestinal contents of plateau pika (Ochotona curzoniae) in the Qinghai-Tibet plateau of China.</title>
        <authorList>
            <person name="Tian Z."/>
        </authorList>
    </citation>
    <scope>NUCLEOTIDE SEQUENCE [LARGE SCALE GENOMIC DNA]</scope>
    <source>
        <strain evidence="3">L-033</strain>
    </source>
</reference>
<dbReference type="PANTHER" id="PTHR43685:SF2">
    <property type="entry name" value="GLYCOSYLTRANSFERASE 2-LIKE DOMAIN-CONTAINING PROTEIN"/>
    <property type="match status" value="1"/>
</dbReference>
<dbReference type="Proteomes" id="UP000326838">
    <property type="component" value="Unassembled WGS sequence"/>
</dbReference>
<comment type="caution">
    <text evidence="2">The sequence shown here is derived from an EMBL/GenBank/DDBJ whole genome shotgun (WGS) entry which is preliminary data.</text>
</comment>
<sequence>MMDPGMGPSRARTESLRAAIVVCTRDRASMLHEALRALRRAVPEDGEIVVVDSGSRDDRTRRVAELEGVRYVRSDVPGLSIARNAGLRATDGDIVVFTDDDAAVDPGFLAPLLHAFDAPAVAAATGSLHDIDAPRAASTTGTAILSRPADGLDAGHGALMAFRRTTILDAGGFDPVLGAGRRFGGAEDMDAFCRLLLQGHEIARVPASVVTHRHTREDDDYIALNTGYGLGMGALCAKLLRTAGWRGATVAGVVLRRGLVRYARRIRSRRTRRGQGAFLRGVFRGLLAAWRMPIRDHVFVDAAPPAPVLIDAAGRARPEESRE</sequence>
<protein>
    <submittedName>
        <fullName evidence="2">Glycosyltransferase family 2 protein</fullName>
    </submittedName>
</protein>
<dbReference type="PANTHER" id="PTHR43685">
    <property type="entry name" value="GLYCOSYLTRANSFERASE"/>
    <property type="match status" value="1"/>
</dbReference>
<dbReference type="Pfam" id="PF00535">
    <property type="entry name" value="Glycos_transf_2"/>
    <property type="match status" value="1"/>
</dbReference>
<keyword evidence="3" id="KW-1185">Reference proteome</keyword>
<keyword evidence="2" id="KW-0808">Transferase</keyword>
<dbReference type="EMBL" id="VYUY01000013">
    <property type="protein sequence ID" value="KAA9132915.1"/>
    <property type="molecule type" value="Genomic_DNA"/>
</dbReference>
<evidence type="ECO:0000313" key="3">
    <source>
        <dbReference type="Proteomes" id="UP000326838"/>
    </source>
</evidence>